<gene>
    <name evidence="1" type="primary">Itpripl1_6</name>
    <name evidence="1" type="ORF">UPUEPO_R09673</name>
</gene>
<dbReference type="AlphaFoldDB" id="A0A7K6BEK6"/>
<dbReference type="OrthoDB" id="9034619at2759"/>
<feature type="non-terminal residue" evidence="1">
    <location>
        <position position="376"/>
    </location>
</feature>
<evidence type="ECO:0000313" key="2">
    <source>
        <dbReference type="Proteomes" id="UP000544127"/>
    </source>
</evidence>
<dbReference type="PANTHER" id="PTHR10656">
    <property type="entry name" value="CELL FATE DETERMINING PROTEIN MAB21-RELATED"/>
    <property type="match status" value="1"/>
</dbReference>
<dbReference type="PANTHER" id="PTHR10656:SF40">
    <property type="entry name" value="INOSITOL 1,4,5-TRISPHOSPHATE RECEPTOR-INTERACTING PROTEIN-LIKE 1"/>
    <property type="match status" value="1"/>
</dbReference>
<dbReference type="PRINTS" id="PR02107">
    <property type="entry name" value="INOS145TPRIP"/>
</dbReference>
<comment type="caution">
    <text evidence="1">The sequence shown here is derived from an EMBL/GenBank/DDBJ whole genome shotgun (WGS) entry which is preliminary data.</text>
</comment>
<sequence length="376" mass="43379">DEETSEEEDNNESWSNESRNLSNRILWPMKTLARRSRVVEQLVAELLQVCQKRLSKSFFPELQPAIGVGSAFEGWSPDEEADYYMLVPLKPPRGHSFHLELGHMGAMLAQDSRIRVETQCTCTEKDILCFVHTNEEELWKNQDPSLLHTMCTNSYLDAWRTVSWFQELVKSVWAAVPQSHHYSLQVLPSCWFCRMLLTSVSGRTLSVVIMFGVQQDNSDIYLSTMPVNPRDPRTTWPQTCAVAEAKFFRFVAQNTQPGSVHLKCLYLCTSILEGTTISATTMKRVVMHYLHQSWQLQDLEVWRTRDFVKLLEGILSFLLCCLEDKRMDHFFIGNDSLPEEIILPPDFRTGEKVNVLQCLQEHLPNHIAAMRAIHEL</sequence>
<dbReference type="InterPro" id="IPR024810">
    <property type="entry name" value="MAB21L/cGLR"/>
</dbReference>
<dbReference type="InterPro" id="IPR026250">
    <property type="entry name" value="ITPRIP-like"/>
</dbReference>
<dbReference type="Gene3D" id="1.10.1410.40">
    <property type="match status" value="1"/>
</dbReference>
<dbReference type="EMBL" id="VZRI01012741">
    <property type="protein sequence ID" value="NWV00405.1"/>
    <property type="molecule type" value="Genomic_DNA"/>
</dbReference>
<dbReference type="GO" id="GO:0016020">
    <property type="term" value="C:membrane"/>
    <property type="evidence" value="ECO:0007669"/>
    <property type="project" value="TreeGrafter"/>
</dbReference>
<dbReference type="SMART" id="SM01265">
    <property type="entry name" value="Mab-21"/>
    <property type="match status" value="1"/>
</dbReference>
<proteinExistence type="predicted"/>
<reference evidence="1 2" key="1">
    <citation type="submission" date="2019-09" db="EMBL/GenBank/DDBJ databases">
        <title>Bird 10,000 Genomes (B10K) Project - Family phase.</title>
        <authorList>
            <person name="Zhang G."/>
        </authorList>
    </citation>
    <scope>NUCLEOTIDE SEQUENCE [LARGE SCALE GENOMIC DNA]</scope>
    <source>
        <strain evidence="1">B10K-DU-012-37</strain>
    </source>
</reference>
<dbReference type="Proteomes" id="UP000544127">
    <property type="component" value="Unassembled WGS sequence"/>
</dbReference>
<organism evidence="1 2">
    <name type="scientific">Upupa epops</name>
    <name type="common">Eurasian hoopoe</name>
    <dbReference type="NCBI Taxonomy" id="57439"/>
    <lineage>
        <taxon>Eukaryota</taxon>
        <taxon>Metazoa</taxon>
        <taxon>Chordata</taxon>
        <taxon>Craniata</taxon>
        <taxon>Vertebrata</taxon>
        <taxon>Euteleostomi</taxon>
        <taxon>Archelosauria</taxon>
        <taxon>Archosauria</taxon>
        <taxon>Dinosauria</taxon>
        <taxon>Saurischia</taxon>
        <taxon>Theropoda</taxon>
        <taxon>Coelurosauria</taxon>
        <taxon>Aves</taxon>
        <taxon>Neognathae</taxon>
        <taxon>Neoaves</taxon>
        <taxon>Telluraves</taxon>
        <taxon>Coraciimorphae</taxon>
        <taxon>Bucerotiformes</taxon>
        <taxon>Upupidae</taxon>
        <taxon>Upupa</taxon>
    </lineage>
</organism>
<name>A0A7K6BEK6_UPUEP</name>
<accession>A0A7K6BEK6</accession>
<feature type="non-terminal residue" evidence="1">
    <location>
        <position position="1"/>
    </location>
</feature>
<evidence type="ECO:0000313" key="1">
    <source>
        <dbReference type="EMBL" id="NWV00405.1"/>
    </source>
</evidence>
<protein>
    <submittedName>
        <fullName evidence="1">IPIL1 protein</fullName>
    </submittedName>
</protein>
<keyword evidence="2" id="KW-1185">Reference proteome</keyword>